<dbReference type="CDD" id="cd00082">
    <property type="entry name" value="HisKA"/>
    <property type="match status" value="1"/>
</dbReference>
<dbReference type="SUPFAM" id="SSF55874">
    <property type="entry name" value="ATPase domain of HSP90 chaperone/DNA topoisomerase II/histidine kinase"/>
    <property type="match status" value="1"/>
</dbReference>
<evidence type="ECO:0000256" key="11">
    <source>
        <dbReference type="SAM" id="MobiDB-lite"/>
    </source>
</evidence>
<keyword evidence="5" id="KW-0808">Transferase</keyword>
<evidence type="ECO:0000256" key="10">
    <source>
        <dbReference type="ARBA" id="ARBA00023136"/>
    </source>
</evidence>
<dbReference type="InterPro" id="IPR050428">
    <property type="entry name" value="TCS_sensor_his_kinase"/>
</dbReference>
<dbReference type="InterPro" id="IPR004358">
    <property type="entry name" value="Sig_transdc_His_kin-like_C"/>
</dbReference>
<dbReference type="Gene3D" id="6.10.340.10">
    <property type="match status" value="1"/>
</dbReference>
<dbReference type="Gene3D" id="3.30.565.10">
    <property type="entry name" value="Histidine kinase-like ATPase, C-terminal domain"/>
    <property type="match status" value="1"/>
</dbReference>
<dbReference type="InterPro" id="IPR005467">
    <property type="entry name" value="His_kinase_dom"/>
</dbReference>
<feature type="transmembrane region" description="Helical" evidence="12">
    <location>
        <begin position="42"/>
        <end position="63"/>
    </location>
</feature>
<name>A0A372GL37_9ACTN</name>
<dbReference type="InterPro" id="IPR003660">
    <property type="entry name" value="HAMP_dom"/>
</dbReference>
<dbReference type="GO" id="GO:0000155">
    <property type="term" value="F:phosphorelay sensor kinase activity"/>
    <property type="evidence" value="ECO:0007669"/>
    <property type="project" value="InterPro"/>
</dbReference>
<dbReference type="SMART" id="SM00388">
    <property type="entry name" value="HisKA"/>
    <property type="match status" value="1"/>
</dbReference>
<evidence type="ECO:0000256" key="8">
    <source>
        <dbReference type="ARBA" id="ARBA00022989"/>
    </source>
</evidence>
<dbReference type="OrthoDB" id="9786919at2"/>
<evidence type="ECO:0000259" key="13">
    <source>
        <dbReference type="PROSITE" id="PS50109"/>
    </source>
</evidence>
<feature type="domain" description="HAMP" evidence="14">
    <location>
        <begin position="227"/>
        <end position="279"/>
    </location>
</feature>
<dbReference type="GO" id="GO:0005886">
    <property type="term" value="C:plasma membrane"/>
    <property type="evidence" value="ECO:0007669"/>
    <property type="project" value="UniProtKB-SubCell"/>
</dbReference>
<dbReference type="PRINTS" id="PR00344">
    <property type="entry name" value="BCTRLSENSOR"/>
</dbReference>
<evidence type="ECO:0000259" key="14">
    <source>
        <dbReference type="PROSITE" id="PS50885"/>
    </source>
</evidence>
<keyword evidence="4" id="KW-0597">Phosphoprotein</keyword>
<evidence type="ECO:0000256" key="3">
    <source>
        <dbReference type="ARBA" id="ARBA00012438"/>
    </source>
</evidence>
<dbReference type="PROSITE" id="PS50885">
    <property type="entry name" value="HAMP"/>
    <property type="match status" value="1"/>
</dbReference>
<gene>
    <name evidence="15" type="ORF">D0T12_10860</name>
</gene>
<evidence type="ECO:0000256" key="7">
    <source>
        <dbReference type="ARBA" id="ARBA00022777"/>
    </source>
</evidence>
<dbReference type="Proteomes" id="UP000262882">
    <property type="component" value="Unassembled WGS sequence"/>
</dbReference>
<dbReference type="PROSITE" id="PS50109">
    <property type="entry name" value="HIS_KIN"/>
    <property type="match status" value="1"/>
</dbReference>
<evidence type="ECO:0000313" key="16">
    <source>
        <dbReference type="Proteomes" id="UP000262882"/>
    </source>
</evidence>
<evidence type="ECO:0000256" key="6">
    <source>
        <dbReference type="ARBA" id="ARBA00022692"/>
    </source>
</evidence>
<dbReference type="Pfam" id="PF02518">
    <property type="entry name" value="HATPase_c"/>
    <property type="match status" value="1"/>
</dbReference>
<dbReference type="PANTHER" id="PTHR45436:SF5">
    <property type="entry name" value="SENSOR HISTIDINE KINASE TRCS"/>
    <property type="match status" value="1"/>
</dbReference>
<dbReference type="SMART" id="SM00304">
    <property type="entry name" value="HAMP"/>
    <property type="match status" value="1"/>
</dbReference>
<dbReference type="InterPro" id="IPR036890">
    <property type="entry name" value="HATPase_C_sf"/>
</dbReference>
<feature type="region of interest" description="Disordered" evidence="11">
    <location>
        <begin position="1"/>
        <end position="23"/>
    </location>
</feature>
<keyword evidence="8 12" id="KW-1133">Transmembrane helix</keyword>
<evidence type="ECO:0000256" key="5">
    <source>
        <dbReference type="ARBA" id="ARBA00022679"/>
    </source>
</evidence>
<keyword evidence="9" id="KW-0902">Two-component regulatory system</keyword>
<dbReference type="Pfam" id="PF00512">
    <property type="entry name" value="HisKA"/>
    <property type="match status" value="1"/>
</dbReference>
<protein>
    <recommendedName>
        <fullName evidence="3">histidine kinase</fullName>
        <ecNumber evidence="3">2.7.13.3</ecNumber>
    </recommendedName>
</protein>
<evidence type="ECO:0000256" key="9">
    <source>
        <dbReference type="ARBA" id="ARBA00023012"/>
    </source>
</evidence>
<evidence type="ECO:0000256" key="1">
    <source>
        <dbReference type="ARBA" id="ARBA00000085"/>
    </source>
</evidence>
<proteinExistence type="predicted"/>
<feature type="domain" description="Histidine kinase" evidence="13">
    <location>
        <begin position="294"/>
        <end position="509"/>
    </location>
</feature>
<reference evidence="15 16" key="1">
    <citation type="submission" date="2018-08" db="EMBL/GenBank/DDBJ databases">
        <title>Actinomadura spongicola sp. nov., isolated from marine sponge Leucetta chagosensis.</title>
        <authorList>
            <person name="Li L."/>
            <person name="Lin H.W."/>
        </authorList>
    </citation>
    <scope>NUCLEOTIDE SEQUENCE [LARGE SCALE GENOMIC DNA]</scope>
    <source>
        <strain evidence="15 16">LHW52907</strain>
    </source>
</reference>
<dbReference type="EMBL" id="QVNQ01000003">
    <property type="protein sequence ID" value="RFS85892.1"/>
    <property type="molecule type" value="Genomic_DNA"/>
</dbReference>
<dbReference type="EC" id="2.7.13.3" evidence="3"/>
<accession>A0A372GL37</accession>
<dbReference type="Gene3D" id="1.10.287.130">
    <property type="match status" value="1"/>
</dbReference>
<keyword evidence="6 12" id="KW-0812">Transmembrane</keyword>
<evidence type="ECO:0000256" key="12">
    <source>
        <dbReference type="SAM" id="Phobius"/>
    </source>
</evidence>
<comment type="catalytic activity">
    <reaction evidence="1">
        <text>ATP + protein L-histidine = ADP + protein N-phospho-L-histidine.</text>
        <dbReference type="EC" id="2.7.13.3"/>
    </reaction>
</comment>
<keyword evidence="10 12" id="KW-0472">Membrane</keyword>
<dbReference type="CDD" id="cd06225">
    <property type="entry name" value="HAMP"/>
    <property type="match status" value="1"/>
</dbReference>
<dbReference type="AlphaFoldDB" id="A0A372GL37"/>
<keyword evidence="7 15" id="KW-0418">Kinase</keyword>
<dbReference type="SUPFAM" id="SSF158472">
    <property type="entry name" value="HAMP domain-like"/>
    <property type="match status" value="1"/>
</dbReference>
<dbReference type="InterPro" id="IPR003661">
    <property type="entry name" value="HisK_dim/P_dom"/>
</dbReference>
<organism evidence="15 16">
    <name type="scientific">Actinomadura spongiicola</name>
    <dbReference type="NCBI Taxonomy" id="2303421"/>
    <lineage>
        <taxon>Bacteria</taxon>
        <taxon>Bacillati</taxon>
        <taxon>Actinomycetota</taxon>
        <taxon>Actinomycetes</taxon>
        <taxon>Streptosporangiales</taxon>
        <taxon>Thermomonosporaceae</taxon>
        <taxon>Actinomadura</taxon>
    </lineage>
</organism>
<keyword evidence="16" id="KW-1185">Reference proteome</keyword>
<evidence type="ECO:0000256" key="2">
    <source>
        <dbReference type="ARBA" id="ARBA00004236"/>
    </source>
</evidence>
<dbReference type="InterPro" id="IPR003594">
    <property type="entry name" value="HATPase_dom"/>
</dbReference>
<dbReference type="SMART" id="SM00387">
    <property type="entry name" value="HATPase_c"/>
    <property type="match status" value="1"/>
</dbReference>
<dbReference type="Pfam" id="PF00672">
    <property type="entry name" value="HAMP"/>
    <property type="match status" value="1"/>
</dbReference>
<dbReference type="PANTHER" id="PTHR45436">
    <property type="entry name" value="SENSOR HISTIDINE KINASE YKOH"/>
    <property type="match status" value="1"/>
</dbReference>
<evidence type="ECO:0000313" key="15">
    <source>
        <dbReference type="EMBL" id="RFS85892.1"/>
    </source>
</evidence>
<comment type="subcellular location">
    <subcellularLocation>
        <location evidence="2">Cell membrane</location>
    </subcellularLocation>
</comment>
<dbReference type="CDD" id="cd00075">
    <property type="entry name" value="HATPase"/>
    <property type="match status" value="1"/>
</dbReference>
<sequence length="514" mass="55107">MRPARPRQDRGRARRATPDRDRPGLRLPVRAAVIGLRLRLTAAFTAVALLAALLASGISYVLLRRVMLHRAQYTVLTDVRKTLTRQVPDELPPDVTPLIGAQLEDALEAVPGRKAAAVPMRLDGGVNLPPRNKLDVPVSTEFAMRAMRKLVFQRVIRDGTPYLLVGTRLDGYVTTSEEPQRTVPPMVYVSASLSRESADLRLLTNALVVADALALGSAIVLALLATRGVLRPVRRLGVAARALGDGDLETRVEVRGRGELADLARTFNDTADALERTVTELRVMEAASRRFVADVSHELRTPLTSMIAATDVLAEQAATGADGDGDGGAARLVADETRRLGLLVEHLIEISRFDAGAAVLVLDDVNVLDAVAATLAARGWRERVTVDGPADLFVRLDPRRFDVVLANLAGNALKHGRPPVSLRFARADRAGVEGVEVVVTDRGPGLPDDLIAVVFDRFVKAEAARSRSDGSGLGLSIARENAVLHGGTLEAANDPDGGAMFTLWLPAGPEEDHA</sequence>
<dbReference type="InterPro" id="IPR036097">
    <property type="entry name" value="HisK_dim/P_sf"/>
</dbReference>
<evidence type="ECO:0000256" key="4">
    <source>
        <dbReference type="ARBA" id="ARBA00022553"/>
    </source>
</evidence>
<comment type="caution">
    <text evidence="15">The sequence shown here is derived from an EMBL/GenBank/DDBJ whole genome shotgun (WGS) entry which is preliminary data.</text>
</comment>
<dbReference type="SUPFAM" id="SSF47384">
    <property type="entry name" value="Homodimeric domain of signal transducing histidine kinase"/>
    <property type="match status" value="1"/>
</dbReference>